<evidence type="ECO:0000313" key="3">
    <source>
        <dbReference type="Proteomes" id="UP000229056"/>
    </source>
</evidence>
<dbReference type="Proteomes" id="UP000229056">
    <property type="component" value="Unassembled WGS sequence"/>
</dbReference>
<proteinExistence type="predicted"/>
<feature type="domain" description="MAM" evidence="1">
    <location>
        <begin position="689"/>
        <end position="877"/>
    </location>
</feature>
<accession>A0A2H0W4P4</accession>
<organism evidence="2 3">
    <name type="scientific">Candidatus Buchananbacteria bacterium CG10_big_fil_rev_8_21_14_0_10_33_19</name>
    <dbReference type="NCBI Taxonomy" id="1974525"/>
    <lineage>
        <taxon>Bacteria</taxon>
        <taxon>Candidatus Buchananiibacteriota</taxon>
    </lineage>
</organism>
<dbReference type="InterPro" id="IPR008979">
    <property type="entry name" value="Galactose-bd-like_sf"/>
</dbReference>
<reference evidence="3" key="1">
    <citation type="submission" date="2017-09" db="EMBL/GenBank/DDBJ databases">
        <title>Depth-based differentiation of microbial function through sediment-hosted aquifers and enrichment of novel symbionts in the deep terrestrial subsurface.</title>
        <authorList>
            <person name="Probst A.J."/>
            <person name="Ladd B."/>
            <person name="Jarett J.K."/>
            <person name="Geller-Mcgrath D.E."/>
            <person name="Sieber C.M.K."/>
            <person name="Emerson J.B."/>
            <person name="Anantharaman K."/>
            <person name="Thomas B.C."/>
            <person name="Malmstrom R."/>
            <person name="Stieglmeier M."/>
            <person name="Klingl A."/>
            <person name="Woyke T."/>
            <person name="Ryan C.M."/>
            <person name="Banfield J.F."/>
        </authorList>
    </citation>
    <scope>NUCLEOTIDE SEQUENCE [LARGE SCALE GENOMIC DNA]</scope>
</reference>
<evidence type="ECO:0000259" key="1">
    <source>
        <dbReference type="PROSITE" id="PS50060"/>
    </source>
</evidence>
<evidence type="ECO:0000313" key="2">
    <source>
        <dbReference type="EMBL" id="PIS06274.1"/>
    </source>
</evidence>
<name>A0A2H0W4P4_9BACT</name>
<dbReference type="Gene3D" id="2.60.120.260">
    <property type="entry name" value="Galactose-binding domain-like"/>
    <property type="match status" value="4"/>
</dbReference>
<dbReference type="SUPFAM" id="SSF49785">
    <property type="entry name" value="Galactose-binding domain-like"/>
    <property type="match status" value="1"/>
</dbReference>
<gene>
    <name evidence="2" type="ORF">COT80_01755</name>
</gene>
<dbReference type="PROSITE" id="PS50060">
    <property type="entry name" value="MAM_2"/>
    <property type="match status" value="1"/>
</dbReference>
<sequence length="3003" mass="331365">MKEFRFKILFLIVPIFLFFGHINYSNATGPAATALLLNAAAEASAGSGAAISAAEACTNAATAALASNSCEFVNGTGTCAPAIVAQIQSTITLYNCQNILITKTGSIQIAADDLRDIEKQTWKDTLAGAWKSMLSVFSKQLAYDTASWIASGGKGQKPLFITEGIGAYLKNTADNAAGTFIDEIDKEFGVNLCRPNFNVELMIKTSLRGYQPAKPSCNFTGMVNNWRSAINDASFSVEYSNYLKASENDIGIYLKTSSSLMDKVKKETGVSALEASINNGYKDLKSLTGWILTPGTMIRDQQREALSRAGKQDTVFTGTVWDFVETFLNSLVGQLLQNLKDGYFTSGNSNGNNFNLPDLSRFASLLNPESSPYVEGSIGAEARFLNLIESEITVGGPYNILNKLTACTEANKINPGPTDCVIDPILSKLIREKTLIKDLPESILNRQFVPALSTVNPQESFSLRNIVILRKYRIVPVGWEIAARYISNAHDEHKSYTLGDLVKSFNNDGSVFENLIDPQWVLKAPELFCRREGYGAHNDRASSQDGSVKRTQYCADEQQCVSEDENGNCTAYGYCTEERKVWNLNAPKCEPRFNTCQTFQSQNGSTGSYLSNTLDYRDCDAQSAGCRWYSTFYNTVDGTWLNTDSEQILKTCTNPSGCVVSGLVVDQWDQTATSINKGVVMAQVCTLANGCDFSSESCTIPDGGVECSLDKCLGSVNILTPFNSGFELTGGASYDARFWVESYQNDNNRQFRSNTSKRTGSYSLESLSFNNPNPLQTTLEFDSGVEANKKYQLSFYLRGSVSVGSFDIKVLSSTLELGNKSIGNPNENWQKYDLEFNTQNIQAGDKIEIRIITNTGTVGTVFFDDFDLREAPESCSTGDVALNLGSKDQANSEIYFDRDVQTCDASAGGCSQFIRVKAGLGSNLINDGSFENYFGDLSHWSAEGGNHTSCEIFAVNSGIDGSKAIGLRADFTAPNNFCAYIGANSNSLSPLTLINGQKYVLSARVYTQEIGRYYIRLRGQTINTTPEYFKEADLYKWTTISTSFVWNKADEIVIPKLTIEQGGGTGKKEVYFDAVKLEEVLPEVVLPSAYTSYDPSQRPDYQLAYLKKAPAYYNCYDSDLVTPGIQWPTGLTSLQQVIINRNPACSSYSSVCIKDEMNCELYTPTNGDPAVPGTITSADVCPAECVGYQVYKQEPTSFVSSKYKQFINNDPIQACSAAAVGCDEFTNLDEIDRGGEALEYYTQLRTCQKPDAYDDEATYYTWEGSDTTGYQLRVFELKESNNSSAPCTNISYPNNLAGENVCSDPAPSSDPDVNYAACLASDLNSNPDCREFYDIDGTIHYRLLSRVIYVDNSCHPYRRTQTQNDDSEAAQDCRNNQGYWNSFNECIYMAIPNQGGTCSANLKGCREYTGNQGNSFKNIFLSDFESGISSWQGGTVVGEATHPGGNSISNAINDSKQFTKTVLVQRGKNYSISFWAKADENISLSSVRFSEAPAESSFMIGHPDVITTADIPVPLTINWNRYELGPVTIDWGNNTGNFEQNIEINIPSGKTVYIDNILLKELPQSVYAIENSWFTPFTCDNNLNDPYGTGDALNPIRSNPGKMIGCQEYRDRSGQNWFLKSFENLCRSDAVGCEQLIDTYNSNSYFGDTFNDGDKSEVTVPNDNYVYMVNDPKFACGSDSKGCSALGLPTINNQDEVIGYNTVYLKNQPDRYATDLCQANALWCEEFVGSRSVSYFKNPRDKLCEYRTDAGQIQAKWYKKGTNQPCDVTYLQTIGTGSSDQKLQPVGWFNSYGLPSQNEWPNENPGPAITYQNWVGSCPTDQNSCTEYIDPSTEVYKNEILNADTSQDVDEDTVPDHWNDGGTNWYQTISLSAHTLYSLAVDESLTNKSYITIDPSCNGIIVSPDLSLNVGGASVVASPKSATGRFYIVDNSGLPCSVNVNLPTKDVVDAKLSLVQAGVYYALSNKVDYTSCNGLVDYNSGCVLFNDRGSINPSSDNVKVRNADYLSFDADASYRKQLADNDQKPIPPEFVTAPDTGDSNVILKVQPDRACYNWLYCTTYEKDDPDNVDPIYGNNDRCLNLGLCASVDENGVCTNFILKSNLVTNEEYTLKDVNKTGYTSVGYKFLDNQKVTGYYPYYEMFQHGDSADVTNGSFESVVGSSAEPIGWSPVSPGLDTATYKSETSGWQDYEFVVAKDVIGSPDGSRYLIVNSFYEALSEEIDVFSDSTYILSGWINSAGLNYSDKSKIIKSQIQYRQHNKNGGWGNWEIKSELSLDSGLPWTKKIYEFTSLPNTDKIQIKLKNYINLSNLSNPASACANANNKSSCNVCDDNNKLTPCELGGVALFDDISLKPVLEVSDSTVPTEKYVSRTCRIYPAEDSLSCRYLEGNNLFYGNYGYCLLVDPANSKQCLQWWPVDQLEGEVLNEVGGYNDRVPLDYCVDKKSFNVSFSEFGYALTLSSDAKEVVAGFVDTNTGTQMNFSSFKIKDDFRPLFRYPYVKEIKTRVSGIGYTKDNTIYAMIPVNLTFKYDTTKKEWGSWGAIPVCGKLIDAGDFGVAVCFAVELNWDDATKNYGEVIAGLTATYNSKFSNGTLAFGPLMGLKIIDDSQSDSITGSGVSDPIPDLPGDILGAAWFVRSTAEADVIGITMNVSGNFDVGYCDNLVRVVNTSGENKAYANRVAKGSGYINIDRNAKPDAPLSEWIDGVDLIDGSYYYYDPFDYNKFLDAATQNKEYQSSDYQPFGALVSPPGSSNPSNWSSREGIYNTPLLYEPPRLGGFQAPYQARMGELHTQKGLEQLFAQSYGEWWWRWNVCGDTAAQTPTSPCQTPDTERGGSYIEREDLTTSYLTVPLNICNEATRDASSNQPCHINPLVKEIKINNVNSTEPVTPVINRGVGLAKLAFSTQIDPDQLPITAYTIKWGDGEHSKVSGVSLRNRTNIENPFLLYHLFDFWKVKSVTPTTCNAGATNIPCCTKDSCKIKVDIKVYDNWNYYNTSEDSIRLDVNKN</sequence>
<dbReference type="GO" id="GO:0016020">
    <property type="term" value="C:membrane"/>
    <property type="evidence" value="ECO:0007669"/>
    <property type="project" value="InterPro"/>
</dbReference>
<protein>
    <recommendedName>
        <fullName evidence="1">MAM domain-containing protein</fullName>
    </recommendedName>
</protein>
<comment type="caution">
    <text evidence="2">The sequence shown here is derived from an EMBL/GenBank/DDBJ whole genome shotgun (WGS) entry which is preliminary data.</text>
</comment>
<dbReference type="EMBL" id="PEZY01000005">
    <property type="protein sequence ID" value="PIS06274.1"/>
    <property type="molecule type" value="Genomic_DNA"/>
</dbReference>
<dbReference type="InterPro" id="IPR000998">
    <property type="entry name" value="MAM_dom"/>
</dbReference>